<dbReference type="AlphaFoldDB" id="U7V420"/>
<dbReference type="Gene3D" id="3.90.1150.10">
    <property type="entry name" value="Aspartate Aminotransferase, domain 1"/>
    <property type="match status" value="1"/>
</dbReference>
<keyword evidence="9" id="KW-1185">Reference proteome</keyword>
<dbReference type="Gene3D" id="3.40.640.10">
    <property type="entry name" value="Type I PLP-dependent aspartate aminotransferase-like (Major domain)"/>
    <property type="match status" value="1"/>
</dbReference>
<organism evidence="8 9">
    <name type="scientific">Cetobacterium somerae ATCC BAA-474</name>
    <dbReference type="NCBI Taxonomy" id="1319815"/>
    <lineage>
        <taxon>Bacteria</taxon>
        <taxon>Fusobacteriati</taxon>
        <taxon>Fusobacteriota</taxon>
        <taxon>Fusobacteriia</taxon>
        <taxon>Fusobacteriales</taxon>
        <taxon>Fusobacteriaceae</taxon>
        <taxon>Cetobacterium</taxon>
    </lineage>
</organism>
<evidence type="ECO:0000256" key="3">
    <source>
        <dbReference type="ARBA" id="ARBA00022576"/>
    </source>
</evidence>
<evidence type="ECO:0000313" key="8">
    <source>
        <dbReference type="EMBL" id="ERT66295.1"/>
    </source>
</evidence>
<gene>
    <name evidence="8" type="ORF">HMPREF0202_02643</name>
</gene>
<dbReference type="CDD" id="cd00609">
    <property type="entry name" value="AAT_like"/>
    <property type="match status" value="1"/>
</dbReference>
<protein>
    <recommendedName>
        <fullName evidence="6">Aminotransferase</fullName>
        <ecNumber evidence="6">2.6.1.-</ecNumber>
    </recommendedName>
</protein>
<feature type="domain" description="Aminotransferase class I/classII large" evidence="7">
    <location>
        <begin position="32"/>
        <end position="375"/>
    </location>
</feature>
<evidence type="ECO:0000256" key="6">
    <source>
        <dbReference type="RuleBase" id="RU000481"/>
    </source>
</evidence>
<dbReference type="Proteomes" id="UP000017081">
    <property type="component" value="Unassembled WGS sequence"/>
</dbReference>
<dbReference type="InterPro" id="IPR004839">
    <property type="entry name" value="Aminotransferase_I/II_large"/>
</dbReference>
<dbReference type="InterPro" id="IPR015421">
    <property type="entry name" value="PyrdxlP-dep_Trfase_major"/>
</dbReference>
<comment type="cofactor">
    <cofactor evidence="1 6">
        <name>pyridoxal 5'-phosphate</name>
        <dbReference type="ChEBI" id="CHEBI:597326"/>
    </cofactor>
</comment>
<dbReference type="InterPro" id="IPR004838">
    <property type="entry name" value="NHTrfase_class1_PyrdxlP-BS"/>
</dbReference>
<dbReference type="PANTHER" id="PTHR46383">
    <property type="entry name" value="ASPARTATE AMINOTRANSFERASE"/>
    <property type="match status" value="1"/>
</dbReference>
<dbReference type="FunFam" id="3.40.640.10:FF:000033">
    <property type="entry name" value="Aspartate aminotransferase"/>
    <property type="match status" value="1"/>
</dbReference>
<evidence type="ECO:0000256" key="4">
    <source>
        <dbReference type="ARBA" id="ARBA00022679"/>
    </source>
</evidence>
<dbReference type="InterPro" id="IPR015424">
    <property type="entry name" value="PyrdxlP-dep_Trfase"/>
</dbReference>
<dbReference type="GO" id="GO:0006520">
    <property type="term" value="P:amino acid metabolic process"/>
    <property type="evidence" value="ECO:0007669"/>
    <property type="project" value="InterPro"/>
</dbReference>
<keyword evidence="4 6" id="KW-0808">Transferase</keyword>
<evidence type="ECO:0000259" key="7">
    <source>
        <dbReference type="Pfam" id="PF00155"/>
    </source>
</evidence>
<dbReference type="eggNOG" id="COG0436">
    <property type="taxonomic scope" value="Bacteria"/>
</dbReference>
<comment type="similarity">
    <text evidence="2 6">Belongs to the class-I pyridoxal-phosphate-dependent aminotransferase family.</text>
</comment>
<dbReference type="GO" id="GO:0030170">
    <property type="term" value="F:pyridoxal phosphate binding"/>
    <property type="evidence" value="ECO:0007669"/>
    <property type="project" value="InterPro"/>
</dbReference>
<keyword evidence="3 6" id="KW-0032">Aminotransferase</keyword>
<dbReference type="SUPFAM" id="SSF53383">
    <property type="entry name" value="PLP-dependent transferases"/>
    <property type="match status" value="1"/>
</dbReference>
<dbReference type="InterPro" id="IPR050596">
    <property type="entry name" value="AspAT/PAT-like"/>
</dbReference>
<reference evidence="8 9" key="1">
    <citation type="submission" date="2013-08" db="EMBL/GenBank/DDBJ databases">
        <authorList>
            <person name="Weinstock G."/>
            <person name="Sodergren E."/>
            <person name="Wylie T."/>
            <person name="Fulton L."/>
            <person name="Fulton R."/>
            <person name="Fronick C."/>
            <person name="O'Laughlin M."/>
            <person name="Godfrey J."/>
            <person name="Miner T."/>
            <person name="Herter B."/>
            <person name="Appelbaum E."/>
            <person name="Cordes M."/>
            <person name="Lek S."/>
            <person name="Wollam A."/>
            <person name="Pepin K.H."/>
            <person name="Palsikar V.B."/>
            <person name="Mitreva M."/>
            <person name="Wilson R.K."/>
        </authorList>
    </citation>
    <scope>NUCLEOTIDE SEQUENCE [LARGE SCALE GENOMIC DNA]</scope>
    <source>
        <strain evidence="8 9">ATCC BAA-474</strain>
    </source>
</reference>
<dbReference type="EC" id="2.6.1.-" evidence="6"/>
<keyword evidence="5" id="KW-0663">Pyridoxal phosphate</keyword>
<name>U7V420_9FUSO</name>
<dbReference type="Pfam" id="PF00155">
    <property type="entry name" value="Aminotran_1_2"/>
    <property type="match status" value="1"/>
</dbReference>
<dbReference type="InterPro" id="IPR015422">
    <property type="entry name" value="PyrdxlP-dep_Trfase_small"/>
</dbReference>
<evidence type="ECO:0000313" key="9">
    <source>
        <dbReference type="Proteomes" id="UP000017081"/>
    </source>
</evidence>
<dbReference type="STRING" id="1319815.HMPREF0202_02643"/>
<sequence length="386" mass="43664">MLKVNPNLDKIEISVIRKIAEACREYEGGEKPLINLTIGEPDLPQPKIIIDETIGYMKDAKLGYPQLGGMIELREEIGRYYKEKYNLNIEPDEIIITVGSTEGLSTAIKTIIMPGDEVLTPLPVYPGYEPLITLAGAKLIKMDTSSDNFELTVDVLKKYVTPQTKAIILNYPSNPSGITISRKNRDEILKFVKENHLYIISDEVYSEIIFEGEHNSFLQDGYRENVILINGFSKSHSLTGWRIGYIIASKKMREYLVKVHQYAVTSASIISQKGALIALKECKDISSQVEIYKKRAESVYKKLKEKQISVIKPKGAIYIFVSLDGITKLNSLDFAKSLLEEERVAVVPGIAFGMDNYIRISLVKDEEILNEAIDRFINFVNKKDRE</sequence>
<comment type="caution">
    <text evidence="8">The sequence shown here is derived from an EMBL/GenBank/DDBJ whole genome shotgun (WGS) entry which is preliminary data.</text>
</comment>
<evidence type="ECO:0000256" key="2">
    <source>
        <dbReference type="ARBA" id="ARBA00007441"/>
    </source>
</evidence>
<proteinExistence type="inferred from homology"/>
<dbReference type="RefSeq" id="WP_023052171.1">
    <property type="nucleotide sequence ID" value="NZ_CP173065.2"/>
</dbReference>
<evidence type="ECO:0000256" key="1">
    <source>
        <dbReference type="ARBA" id="ARBA00001933"/>
    </source>
</evidence>
<dbReference type="GO" id="GO:0008483">
    <property type="term" value="F:transaminase activity"/>
    <property type="evidence" value="ECO:0007669"/>
    <property type="project" value="UniProtKB-KW"/>
</dbReference>
<evidence type="ECO:0000256" key="5">
    <source>
        <dbReference type="ARBA" id="ARBA00022898"/>
    </source>
</evidence>
<dbReference type="EMBL" id="AXZF01000144">
    <property type="protein sequence ID" value="ERT66295.1"/>
    <property type="molecule type" value="Genomic_DNA"/>
</dbReference>
<dbReference type="PANTHER" id="PTHR46383:SF4">
    <property type="entry name" value="AMINOTRANSFERASE"/>
    <property type="match status" value="1"/>
</dbReference>
<accession>U7V420</accession>
<dbReference type="HOGENOM" id="CLU_017584_4_3_0"/>
<dbReference type="PROSITE" id="PS00105">
    <property type="entry name" value="AA_TRANSFER_CLASS_1"/>
    <property type="match status" value="1"/>
</dbReference>
<dbReference type="PATRIC" id="fig|1319815.3.peg.2530"/>